<name>A0A1S8WTL5_OPIVI</name>
<evidence type="ECO:0000313" key="1">
    <source>
        <dbReference type="EMBL" id="OON17778.1"/>
    </source>
</evidence>
<keyword evidence="2" id="KW-1185">Reference proteome</keyword>
<dbReference type="Proteomes" id="UP000243686">
    <property type="component" value="Unassembled WGS sequence"/>
</dbReference>
<reference evidence="1 2" key="1">
    <citation type="submission" date="2015-03" db="EMBL/GenBank/DDBJ databases">
        <title>Draft genome of the nematode, Opisthorchis viverrini.</title>
        <authorList>
            <person name="Mitreva M."/>
        </authorList>
    </citation>
    <scope>NUCLEOTIDE SEQUENCE [LARGE SCALE GENOMIC DNA]</scope>
    <source>
        <strain evidence="1">Khon Kaen</strain>
    </source>
</reference>
<dbReference type="AlphaFoldDB" id="A0A1S8WTL5"/>
<sequence length="109" mass="11784">MSLLGYIIYRSLVPECVLCLETQFGDAIPNVFIHPSINGLLCTPGKPSCSTSKDTLVCGFVTAQVMCRRVGKLMTTSPMVQIKATIFRQFEGIRSARATGNLILCGVIA</sequence>
<protein>
    <submittedName>
        <fullName evidence="1">Uncharacterized protein</fullName>
    </submittedName>
</protein>
<accession>A0A1S8WTL5</accession>
<dbReference type="EMBL" id="KV894903">
    <property type="protein sequence ID" value="OON17778.1"/>
    <property type="molecule type" value="Genomic_DNA"/>
</dbReference>
<proteinExistence type="predicted"/>
<gene>
    <name evidence="1" type="ORF">X801_06381</name>
</gene>
<evidence type="ECO:0000313" key="2">
    <source>
        <dbReference type="Proteomes" id="UP000243686"/>
    </source>
</evidence>
<organism evidence="1 2">
    <name type="scientific">Opisthorchis viverrini</name>
    <name type="common">Southeast Asian liver fluke</name>
    <dbReference type="NCBI Taxonomy" id="6198"/>
    <lineage>
        <taxon>Eukaryota</taxon>
        <taxon>Metazoa</taxon>
        <taxon>Spiralia</taxon>
        <taxon>Lophotrochozoa</taxon>
        <taxon>Platyhelminthes</taxon>
        <taxon>Trematoda</taxon>
        <taxon>Digenea</taxon>
        <taxon>Opisthorchiida</taxon>
        <taxon>Opisthorchiata</taxon>
        <taxon>Opisthorchiidae</taxon>
        <taxon>Opisthorchis</taxon>
    </lineage>
</organism>